<dbReference type="GO" id="GO:0005524">
    <property type="term" value="F:ATP binding"/>
    <property type="evidence" value="ECO:0007669"/>
    <property type="project" value="UniProtKB-KW"/>
</dbReference>
<keyword evidence="3" id="KW-1003">Cell membrane</keyword>
<dbReference type="GO" id="GO:0043215">
    <property type="term" value="P:daunorubicin transport"/>
    <property type="evidence" value="ECO:0007669"/>
    <property type="project" value="InterPro"/>
</dbReference>
<sequence length="329" mass="34704">MTTAAIDVQGLRKSYREKVVLDNVDLTVSAGTVTALLGPNGAGKTTTVHILSTLVRPDGGTALVNGCDVMRDHDGVRAAIGLTGQFSAVDTLLTGEENLMLMARLRHLGPRRSKARVAELLEQFDLVDAARKPLATYSGGMQRRLDLAMTLVATPSVIFLDEPTTGLDPRSRHTMWDIVRGLVADGTTVLLTTQHLEEADELAHRIAVLDGGRIVAEGTPEELKRLVPGGHIRLRFGSAAALDTASRLFAGSAIESSAASGSPTDRSALDEAALALTVPSDGGVGALRTILDRLDAAGLDVDDLSIHTPDLDDVFFALTGRADKKGSES</sequence>
<dbReference type="SMART" id="SM00382">
    <property type="entry name" value="AAA"/>
    <property type="match status" value="1"/>
</dbReference>
<evidence type="ECO:0000256" key="1">
    <source>
        <dbReference type="ARBA" id="ARBA00004413"/>
    </source>
</evidence>
<protein>
    <submittedName>
        <fullName evidence="11">ABC-2 type transport system ATP-binding protein</fullName>
    </submittedName>
</protein>
<evidence type="ECO:0000256" key="8">
    <source>
        <dbReference type="ARBA" id="ARBA00023251"/>
    </source>
</evidence>
<dbReference type="InterPro" id="IPR003439">
    <property type="entry name" value="ABC_transporter-like_ATP-bd"/>
</dbReference>
<dbReference type="InterPro" id="IPR003593">
    <property type="entry name" value="AAA+_ATPase"/>
</dbReference>
<evidence type="ECO:0000256" key="2">
    <source>
        <dbReference type="ARBA" id="ARBA00022448"/>
    </source>
</evidence>
<dbReference type="AlphaFoldDB" id="A0A2T0VK72"/>
<evidence type="ECO:0000256" key="5">
    <source>
        <dbReference type="ARBA" id="ARBA00022840"/>
    </source>
</evidence>
<evidence type="ECO:0000256" key="6">
    <source>
        <dbReference type="ARBA" id="ARBA00022967"/>
    </source>
</evidence>
<evidence type="ECO:0000259" key="10">
    <source>
        <dbReference type="PROSITE" id="PS50893"/>
    </source>
</evidence>
<dbReference type="OrthoDB" id="9804819at2"/>
<dbReference type="RefSeq" id="WP_106209889.1">
    <property type="nucleotide sequence ID" value="NZ_PVTL01000001.1"/>
</dbReference>
<dbReference type="InterPro" id="IPR050763">
    <property type="entry name" value="ABC_transporter_ATP-binding"/>
</dbReference>
<dbReference type="GO" id="GO:1900753">
    <property type="term" value="P:doxorubicin transport"/>
    <property type="evidence" value="ECO:0007669"/>
    <property type="project" value="InterPro"/>
</dbReference>
<comment type="similarity">
    <text evidence="9">Belongs to the ABC transporter superfamily. Drug exporter-1 (DrugE1) (TC 3.A.1.105) family.</text>
</comment>
<dbReference type="InterPro" id="IPR005894">
    <property type="entry name" value="DrrA"/>
</dbReference>
<keyword evidence="5 11" id="KW-0067">ATP-binding</keyword>
<keyword evidence="2" id="KW-0813">Transport</keyword>
<gene>
    <name evidence="11" type="ORF">B0I08_101767</name>
</gene>
<feature type="domain" description="ABC transporter" evidence="10">
    <location>
        <begin position="6"/>
        <end position="236"/>
    </location>
</feature>
<comment type="caution">
    <text evidence="11">The sequence shown here is derived from an EMBL/GenBank/DDBJ whole genome shotgun (WGS) entry which is preliminary data.</text>
</comment>
<dbReference type="SUPFAM" id="SSF52540">
    <property type="entry name" value="P-loop containing nucleoside triphosphate hydrolases"/>
    <property type="match status" value="1"/>
</dbReference>
<name>A0A2T0VK72_9MICO</name>
<keyword evidence="4" id="KW-0547">Nucleotide-binding</keyword>
<evidence type="ECO:0000313" key="11">
    <source>
        <dbReference type="EMBL" id="PRY70630.1"/>
    </source>
</evidence>
<evidence type="ECO:0000256" key="9">
    <source>
        <dbReference type="ARBA" id="ARBA00049985"/>
    </source>
</evidence>
<dbReference type="GO" id="GO:0016887">
    <property type="term" value="F:ATP hydrolysis activity"/>
    <property type="evidence" value="ECO:0007669"/>
    <property type="project" value="InterPro"/>
</dbReference>
<dbReference type="EMBL" id="PVTL01000001">
    <property type="protein sequence ID" value="PRY70630.1"/>
    <property type="molecule type" value="Genomic_DNA"/>
</dbReference>
<dbReference type="Pfam" id="PF00005">
    <property type="entry name" value="ABC_tran"/>
    <property type="match status" value="1"/>
</dbReference>
<dbReference type="PROSITE" id="PS00211">
    <property type="entry name" value="ABC_TRANSPORTER_1"/>
    <property type="match status" value="1"/>
</dbReference>
<keyword evidence="8" id="KW-0046">Antibiotic resistance</keyword>
<dbReference type="Proteomes" id="UP000237983">
    <property type="component" value="Unassembled WGS sequence"/>
</dbReference>
<dbReference type="PANTHER" id="PTHR42711:SF19">
    <property type="entry name" value="DOXORUBICIN RESISTANCE ATP-BINDING PROTEIN DRRA"/>
    <property type="match status" value="1"/>
</dbReference>
<organism evidence="11 12">
    <name type="scientific">Glaciihabitans tibetensis</name>
    <dbReference type="NCBI Taxonomy" id="1266600"/>
    <lineage>
        <taxon>Bacteria</taxon>
        <taxon>Bacillati</taxon>
        <taxon>Actinomycetota</taxon>
        <taxon>Actinomycetes</taxon>
        <taxon>Micrococcales</taxon>
        <taxon>Microbacteriaceae</taxon>
        <taxon>Glaciihabitans</taxon>
    </lineage>
</organism>
<evidence type="ECO:0000313" key="12">
    <source>
        <dbReference type="Proteomes" id="UP000237983"/>
    </source>
</evidence>
<dbReference type="InterPro" id="IPR027417">
    <property type="entry name" value="P-loop_NTPase"/>
</dbReference>
<dbReference type="PANTHER" id="PTHR42711">
    <property type="entry name" value="ABC TRANSPORTER ATP-BINDING PROTEIN"/>
    <property type="match status" value="1"/>
</dbReference>
<dbReference type="NCBIfam" id="TIGR01188">
    <property type="entry name" value="drrA"/>
    <property type="match status" value="1"/>
</dbReference>
<accession>A0A2T0VK72</accession>
<dbReference type="InterPro" id="IPR017871">
    <property type="entry name" value="ABC_transporter-like_CS"/>
</dbReference>
<keyword evidence="12" id="KW-1185">Reference proteome</keyword>
<evidence type="ECO:0000256" key="7">
    <source>
        <dbReference type="ARBA" id="ARBA00023136"/>
    </source>
</evidence>
<comment type="subcellular location">
    <subcellularLocation>
        <location evidence="1">Cell membrane</location>
        <topology evidence="1">Peripheral membrane protein</topology>
        <orientation evidence="1">Cytoplasmic side</orientation>
    </subcellularLocation>
</comment>
<dbReference type="GO" id="GO:0046677">
    <property type="term" value="P:response to antibiotic"/>
    <property type="evidence" value="ECO:0007669"/>
    <property type="project" value="UniProtKB-KW"/>
</dbReference>
<keyword evidence="7" id="KW-0472">Membrane</keyword>
<dbReference type="FunFam" id="3.40.50.300:FF:000589">
    <property type="entry name" value="ABC transporter, ATP-binding subunit"/>
    <property type="match status" value="1"/>
</dbReference>
<reference evidence="11 12" key="1">
    <citation type="submission" date="2018-03" db="EMBL/GenBank/DDBJ databases">
        <title>Genomic Encyclopedia of Type Strains, Phase III (KMG-III): the genomes of soil and plant-associated and newly described type strains.</title>
        <authorList>
            <person name="Whitman W."/>
        </authorList>
    </citation>
    <scope>NUCLEOTIDE SEQUENCE [LARGE SCALE GENOMIC DNA]</scope>
    <source>
        <strain evidence="11 12">CGMCC 1.12484</strain>
    </source>
</reference>
<keyword evidence="6" id="KW-1278">Translocase</keyword>
<proteinExistence type="inferred from homology"/>
<dbReference type="GO" id="GO:0005886">
    <property type="term" value="C:plasma membrane"/>
    <property type="evidence" value="ECO:0007669"/>
    <property type="project" value="UniProtKB-SubCell"/>
</dbReference>
<evidence type="ECO:0000256" key="4">
    <source>
        <dbReference type="ARBA" id="ARBA00022741"/>
    </source>
</evidence>
<evidence type="ECO:0000256" key="3">
    <source>
        <dbReference type="ARBA" id="ARBA00022475"/>
    </source>
</evidence>
<dbReference type="Gene3D" id="3.40.50.300">
    <property type="entry name" value="P-loop containing nucleotide triphosphate hydrolases"/>
    <property type="match status" value="1"/>
</dbReference>
<dbReference type="PROSITE" id="PS50893">
    <property type="entry name" value="ABC_TRANSPORTER_2"/>
    <property type="match status" value="1"/>
</dbReference>